<keyword evidence="3" id="KW-1185">Reference proteome</keyword>
<proteinExistence type="predicted"/>
<evidence type="ECO:0000313" key="4">
    <source>
        <dbReference type="Proteomes" id="UP000254230"/>
    </source>
</evidence>
<dbReference type="Proteomes" id="UP000054639">
    <property type="component" value="Unassembled WGS sequence"/>
</dbReference>
<reference evidence="2 4" key="2">
    <citation type="submission" date="2018-06" db="EMBL/GenBank/DDBJ databases">
        <authorList>
            <consortium name="Pathogen Informatics"/>
            <person name="Doyle S."/>
        </authorList>
    </citation>
    <scope>NUCLEOTIDE SEQUENCE [LARGE SCALE GENOMIC DNA]</scope>
    <source>
        <strain evidence="2 4">NCTC12376</strain>
    </source>
</reference>
<dbReference type="AlphaFoldDB" id="A0A378KUF6"/>
<evidence type="ECO:0000313" key="1">
    <source>
        <dbReference type="EMBL" id="KTD48132.1"/>
    </source>
</evidence>
<sequence length="54" mass="6565">MKTVLHCEEEQSKYMSFRLREKSPRKILRLHVHSLLNNNECKMDVFVLQNTIFE</sequence>
<gene>
    <name evidence="1" type="ORF">Lqua_1900</name>
    <name evidence="2" type="ORF">NCTC12376_02263</name>
</gene>
<evidence type="ECO:0000313" key="2">
    <source>
        <dbReference type="EMBL" id="STY18444.1"/>
    </source>
</evidence>
<reference evidence="1 3" key="1">
    <citation type="submission" date="2015-11" db="EMBL/GenBank/DDBJ databases">
        <title>Genomic analysis of 38 Legionella species identifies large and diverse effector repertoires.</title>
        <authorList>
            <person name="Burstein D."/>
            <person name="Amaro F."/>
            <person name="Zusman T."/>
            <person name="Lifshitz Z."/>
            <person name="Cohen O."/>
            <person name="Gilbert J.A."/>
            <person name="Pupko T."/>
            <person name="Shuman H.A."/>
            <person name="Segal G."/>
        </authorList>
    </citation>
    <scope>NUCLEOTIDE SEQUENCE [LARGE SCALE GENOMIC DNA]</scope>
    <source>
        <strain evidence="1 3">ATCC 49507</strain>
    </source>
</reference>
<dbReference type="EMBL" id="UGOW01000001">
    <property type="protein sequence ID" value="STY18444.1"/>
    <property type="molecule type" value="Genomic_DNA"/>
</dbReference>
<evidence type="ECO:0000313" key="3">
    <source>
        <dbReference type="Proteomes" id="UP000054639"/>
    </source>
</evidence>
<name>A0A378KUF6_9GAMM</name>
<dbReference type="EMBL" id="LNYR01000024">
    <property type="protein sequence ID" value="KTD48132.1"/>
    <property type="molecule type" value="Genomic_DNA"/>
</dbReference>
<organism evidence="2 4">
    <name type="scientific">Legionella quateirensis</name>
    <dbReference type="NCBI Taxonomy" id="45072"/>
    <lineage>
        <taxon>Bacteria</taxon>
        <taxon>Pseudomonadati</taxon>
        <taxon>Pseudomonadota</taxon>
        <taxon>Gammaproteobacteria</taxon>
        <taxon>Legionellales</taxon>
        <taxon>Legionellaceae</taxon>
        <taxon>Legionella</taxon>
    </lineage>
</organism>
<protein>
    <submittedName>
        <fullName evidence="2">Uncharacterized protein</fullName>
    </submittedName>
</protein>
<dbReference type="STRING" id="45072.Lqua_1900"/>
<accession>A0A378KUF6</accession>
<dbReference type="Proteomes" id="UP000254230">
    <property type="component" value="Unassembled WGS sequence"/>
</dbReference>